<keyword evidence="9" id="KW-1185">Reference proteome</keyword>
<feature type="domain" description="RING-type" evidence="5">
    <location>
        <begin position="168"/>
        <end position="211"/>
    </location>
</feature>
<evidence type="ECO:0000256" key="4">
    <source>
        <dbReference type="PROSITE-ProRule" id="PRU00601"/>
    </source>
</evidence>
<comment type="caution">
    <text evidence="8">The sequence shown here is derived from an EMBL/GenBank/DDBJ whole genome shotgun (WGS) entry which is preliminary data.</text>
</comment>
<evidence type="ECO:0000256" key="1">
    <source>
        <dbReference type="ARBA" id="ARBA00022723"/>
    </source>
</evidence>
<reference evidence="8 9" key="1">
    <citation type="journal article" date="2018" name="Nat. Genet.">
        <title>The Rosa genome provides new insights in the design of modern roses.</title>
        <authorList>
            <person name="Bendahmane M."/>
        </authorList>
    </citation>
    <scope>NUCLEOTIDE SEQUENCE [LARGE SCALE GENOMIC DNA]</scope>
    <source>
        <strain evidence="9">cv. Old Blush</strain>
    </source>
</reference>
<keyword evidence="2 4" id="KW-0863">Zinc-finger</keyword>
<dbReference type="InterPro" id="IPR017921">
    <property type="entry name" value="Znf_CTCHY"/>
</dbReference>
<protein>
    <submittedName>
        <fullName evidence="8">Putative aminoacyltransferase, E1 ubiquitin-activating enzyme</fullName>
        <ecNumber evidence="8">2.3.2.-</ecNumber>
        <ecNumber evidence="8">6.2.1.45</ecNumber>
    </submittedName>
</protein>
<dbReference type="PROSITE" id="PS51266">
    <property type="entry name" value="ZF_CHY"/>
    <property type="match status" value="1"/>
</dbReference>
<dbReference type="SUPFAM" id="SSF161219">
    <property type="entry name" value="CHY zinc finger-like"/>
    <property type="match status" value="1"/>
</dbReference>
<gene>
    <name evidence="8" type="ORF">RchiOBHm_Chr5g0056891</name>
</gene>
<dbReference type="Pfam" id="PF05495">
    <property type="entry name" value="zf-CHY"/>
    <property type="match status" value="1"/>
</dbReference>
<dbReference type="PANTHER" id="PTHR21319">
    <property type="entry name" value="RING FINGER AND CHY ZINC FINGER DOMAIN-CONTAINING PROTEIN 1"/>
    <property type="match status" value="1"/>
</dbReference>
<dbReference type="GO" id="GO:0005634">
    <property type="term" value="C:nucleus"/>
    <property type="evidence" value="ECO:0007669"/>
    <property type="project" value="TreeGrafter"/>
</dbReference>
<dbReference type="AlphaFoldDB" id="A0A2P6QGR8"/>
<dbReference type="PANTHER" id="PTHR21319:SF58">
    <property type="entry name" value="E3 UBIQUITIN-PROTEIN LIGASE RZFP34"/>
    <property type="match status" value="1"/>
</dbReference>
<dbReference type="GO" id="GO:0006511">
    <property type="term" value="P:ubiquitin-dependent protein catabolic process"/>
    <property type="evidence" value="ECO:0007669"/>
    <property type="project" value="TreeGrafter"/>
</dbReference>
<dbReference type="GO" id="GO:0008270">
    <property type="term" value="F:zinc ion binding"/>
    <property type="evidence" value="ECO:0007669"/>
    <property type="project" value="UniProtKB-KW"/>
</dbReference>
<proteinExistence type="predicted"/>
<evidence type="ECO:0000256" key="2">
    <source>
        <dbReference type="ARBA" id="ARBA00022771"/>
    </source>
</evidence>
<dbReference type="OMA" id="KLYPCRL"/>
<evidence type="ECO:0000259" key="7">
    <source>
        <dbReference type="PROSITE" id="PS51270"/>
    </source>
</evidence>
<dbReference type="EC" id="6.2.1.45" evidence="8"/>
<dbReference type="InterPro" id="IPR013083">
    <property type="entry name" value="Znf_RING/FYVE/PHD"/>
</dbReference>
<dbReference type="EC" id="2.3.2.-" evidence="8"/>
<dbReference type="EMBL" id="PDCK01000043">
    <property type="protein sequence ID" value="PRQ33375.1"/>
    <property type="molecule type" value="Genomic_DNA"/>
</dbReference>
<dbReference type="Gene3D" id="3.30.40.10">
    <property type="entry name" value="Zinc/RING finger domain, C3HC4 (zinc finger)"/>
    <property type="match status" value="1"/>
</dbReference>
<name>A0A2P6QGR8_ROSCH</name>
<dbReference type="Pfam" id="PF14599">
    <property type="entry name" value="zinc_ribbon_6"/>
    <property type="match status" value="1"/>
</dbReference>
<dbReference type="Pfam" id="PF14634">
    <property type="entry name" value="zf-RING_5"/>
    <property type="match status" value="1"/>
</dbReference>
<dbReference type="Gramene" id="PRQ33375">
    <property type="protein sequence ID" value="PRQ33375"/>
    <property type="gene ID" value="RchiOBHm_Chr5g0056891"/>
</dbReference>
<dbReference type="STRING" id="74649.A0A2P6QGR8"/>
<dbReference type="InterPro" id="IPR037274">
    <property type="entry name" value="Znf_CHY_sf"/>
</dbReference>
<dbReference type="SUPFAM" id="SSF161245">
    <property type="entry name" value="Zinc hairpin stack"/>
    <property type="match status" value="1"/>
</dbReference>
<dbReference type="GO" id="GO:0061630">
    <property type="term" value="F:ubiquitin protein ligase activity"/>
    <property type="evidence" value="ECO:0007669"/>
    <property type="project" value="TreeGrafter"/>
</dbReference>
<feature type="domain" description="CTCHY-type" evidence="7">
    <location>
        <begin position="104"/>
        <end position="167"/>
    </location>
</feature>
<sequence>METMPCFYRSERKEFGHEDHSSLAELGAGNFGCSHYKRRCKIRAPCCNEVYDCRHCHDEAKDSLDTDPLDRHVISRHEVKKVICCLCGIEQDVQQHCVSCGVCMGKYFCAICNFYDDDVSKDIYHCDKCGICRIGGGENFFHCEKCGCCYPKSVKDHRCIERAMHHNCPVCFEFLFDSRRDISILRCGHTIHCECLKEMRLHAQYSCPICSKSVYDMSNLWKKLDELVASTPMPHAYRTKMVGILCNDCGAKGEVSFHIVAHKCLSCNSYNTKQTQGGHGASCLSDHVAEIVR</sequence>
<dbReference type="InterPro" id="IPR037275">
    <property type="entry name" value="Znf_CTCHY_sf"/>
</dbReference>
<dbReference type="SUPFAM" id="SSF57850">
    <property type="entry name" value="RING/U-box"/>
    <property type="match status" value="1"/>
</dbReference>
<dbReference type="Proteomes" id="UP000238479">
    <property type="component" value="Chromosome 5"/>
</dbReference>
<dbReference type="InterPro" id="IPR008913">
    <property type="entry name" value="Znf_CHY"/>
</dbReference>
<dbReference type="PROSITE" id="PS51270">
    <property type="entry name" value="ZF_CTCHY"/>
    <property type="match status" value="1"/>
</dbReference>
<dbReference type="Gene3D" id="2.20.28.10">
    <property type="match status" value="1"/>
</dbReference>
<keyword evidence="8" id="KW-0012">Acyltransferase</keyword>
<feature type="domain" description="CHY-type" evidence="6">
    <location>
        <begin position="26"/>
        <end position="102"/>
    </location>
</feature>
<evidence type="ECO:0000259" key="6">
    <source>
        <dbReference type="PROSITE" id="PS51266"/>
    </source>
</evidence>
<evidence type="ECO:0000259" key="5">
    <source>
        <dbReference type="PROSITE" id="PS50089"/>
    </source>
</evidence>
<keyword evidence="8" id="KW-0808">Transferase</keyword>
<evidence type="ECO:0000313" key="9">
    <source>
        <dbReference type="Proteomes" id="UP000238479"/>
    </source>
</evidence>
<dbReference type="PROSITE" id="PS50089">
    <property type="entry name" value="ZF_RING_2"/>
    <property type="match status" value="1"/>
</dbReference>
<dbReference type="GO" id="GO:0004839">
    <property type="term" value="F:ubiquitin activating enzyme activity"/>
    <property type="evidence" value="ECO:0007669"/>
    <property type="project" value="UniProtKB-EC"/>
</dbReference>
<evidence type="ECO:0000256" key="3">
    <source>
        <dbReference type="ARBA" id="ARBA00022833"/>
    </source>
</evidence>
<keyword evidence="8" id="KW-0436">Ligase</keyword>
<dbReference type="InterPro" id="IPR039512">
    <property type="entry name" value="RCHY1_zinc-ribbon"/>
</dbReference>
<dbReference type="SMART" id="SM00184">
    <property type="entry name" value="RING"/>
    <property type="match status" value="1"/>
</dbReference>
<accession>A0A2P6QGR8</accession>
<keyword evidence="3" id="KW-0862">Zinc</keyword>
<evidence type="ECO:0000313" key="8">
    <source>
        <dbReference type="EMBL" id="PRQ33375.1"/>
    </source>
</evidence>
<dbReference type="InterPro" id="IPR001841">
    <property type="entry name" value="Znf_RING"/>
</dbReference>
<keyword evidence="1" id="KW-0479">Metal-binding</keyword>
<organism evidence="8 9">
    <name type="scientific">Rosa chinensis</name>
    <name type="common">China rose</name>
    <dbReference type="NCBI Taxonomy" id="74649"/>
    <lineage>
        <taxon>Eukaryota</taxon>
        <taxon>Viridiplantae</taxon>
        <taxon>Streptophyta</taxon>
        <taxon>Embryophyta</taxon>
        <taxon>Tracheophyta</taxon>
        <taxon>Spermatophyta</taxon>
        <taxon>Magnoliopsida</taxon>
        <taxon>eudicotyledons</taxon>
        <taxon>Gunneridae</taxon>
        <taxon>Pentapetalae</taxon>
        <taxon>rosids</taxon>
        <taxon>fabids</taxon>
        <taxon>Rosales</taxon>
        <taxon>Rosaceae</taxon>
        <taxon>Rosoideae</taxon>
        <taxon>Rosoideae incertae sedis</taxon>
        <taxon>Rosa</taxon>
    </lineage>
</organism>